<dbReference type="PANTHER" id="PTHR10291:SF43">
    <property type="entry name" value="DEHYDRODOLICHYL DIPHOSPHATE SYNTHASE COMPLEX SUBUNIT DHDDS"/>
    <property type="match status" value="1"/>
</dbReference>
<dbReference type="GO" id="GO:0045547">
    <property type="term" value="F:ditrans,polycis-polyprenyl diphosphate synthase [(2E,6E)-farnesyl diphosphate specific] activity"/>
    <property type="evidence" value="ECO:0007669"/>
    <property type="project" value="TreeGrafter"/>
</dbReference>
<protein>
    <recommendedName>
        <fullName evidence="3">Di-trans,poly-cis-decaprenylcistransferase</fullName>
    </recommendedName>
</protein>
<comment type="caution">
    <text evidence="2">The sequence shown here is derived from an EMBL/GenBank/DDBJ whole genome shotgun (WGS) entry which is preliminary data.</text>
</comment>
<dbReference type="NCBIfam" id="TIGR00055">
    <property type="entry name" value="uppS"/>
    <property type="match status" value="1"/>
</dbReference>
<dbReference type="GO" id="GO:0016094">
    <property type="term" value="P:polyprenol biosynthetic process"/>
    <property type="evidence" value="ECO:0007669"/>
    <property type="project" value="TreeGrafter"/>
</dbReference>
<dbReference type="PANTHER" id="PTHR10291">
    <property type="entry name" value="DEHYDRODOLICHYL DIPHOSPHATE SYNTHASE FAMILY MEMBER"/>
    <property type="match status" value="1"/>
</dbReference>
<dbReference type="EMBL" id="BARW01016298">
    <property type="protein sequence ID" value="GAJ02585.1"/>
    <property type="molecule type" value="Genomic_DNA"/>
</dbReference>
<accession>X1VAA0</accession>
<dbReference type="InterPro" id="IPR001441">
    <property type="entry name" value="UPP_synth-like"/>
</dbReference>
<dbReference type="InterPro" id="IPR036424">
    <property type="entry name" value="UPP_synth-like_sf"/>
</dbReference>
<dbReference type="CDD" id="cd00475">
    <property type="entry name" value="Cis_IPPS"/>
    <property type="match status" value="1"/>
</dbReference>
<sequence length="214" mass="25012">MLEGLLSILGIYKVYEKWLWLQVRDGKKPEHVAIILDGNRRWAFHKSLIPWIGYRHGANKIDELLDWCIELDVKIITLYAFSTENFCRPPKEVEEIMRLIEEKLRSILENERIHENKIRVKAIGRLDLLPKSTQEVIQRVEEATKRYTDRFLNLALAYGGRAEIVDASTNITEDHATPITMTMVRHKRKSLSKNQRTALPESITHIPIAIRYVD</sequence>
<dbReference type="AlphaFoldDB" id="X1VAA0"/>
<dbReference type="SUPFAM" id="SSF64005">
    <property type="entry name" value="Undecaprenyl diphosphate synthase"/>
    <property type="match status" value="1"/>
</dbReference>
<dbReference type="Pfam" id="PF01255">
    <property type="entry name" value="Prenyltransf"/>
    <property type="match status" value="1"/>
</dbReference>
<dbReference type="Gene3D" id="3.40.1180.10">
    <property type="entry name" value="Decaprenyl diphosphate synthase-like"/>
    <property type="match status" value="1"/>
</dbReference>
<organism evidence="2">
    <name type="scientific">marine sediment metagenome</name>
    <dbReference type="NCBI Taxonomy" id="412755"/>
    <lineage>
        <taxon>unclassified sequences</taxon>
        <taxon>metagenomes</taxon>
        <taxon>ecological metagenomes</taxon>
    </lineage>
</organism>
<feature type="non-terminal residue" evidence="2">
    <location>
        <position position="214"/>
    </location>
</feature>
<proteinExistence type="predicted"/>
<evidence type="ECO:0000313" key="2">
    <source>
        <dbReference type="EMBL" id="GAJ02585.1"/>
    </source>
</evidence>
<reference evidence="2" key="1">
    <citation type="journal article" date="2014" name="Front. Microbiol.">
        <title>High frequency of phylogenetically diverse reductive dehalogenase-homologous genes in deep subseafloor sedimentary metagenomes.</title>
        <authorList>
            <person name="Kawai M."/>
            <person name="Futagami T."/>
            <person name="Toyoda A."/>
            <person name="Takaki Y."/>
            <person name="Nishi S."/>
            <person name="Hori S."/>
            <person name="Arai W."/>
            <person name="Tsubouchi T."/>
            <person name="Morono Y."/>
            <person name="Uchiyama I."/>
            <person name="Ito T."/>
            <person name="Fujiyama A."/>
            <person name="Inagaki F."/>
            <person name="Takami H."/>
        </authorList>
    </citation>
    <scope>NUCLEOTIDE SEQUENCE</scope>
    <source>
        <strain evidence="2">Expedition CK06-06</strain>
    </source>
</reference>
<keyword evidence="1" id="KW-0808">Transferase</keyword>
<name>X1VAA0_9ZZZZ</name>
<evidence type="ECO:0000256" key="1">
    <source>
        <dbReference type="ARBA" id="ARBA00022679"/>
    </source>
</evidence>
<evidence type="ECO:0008006" key="3">
    <source>
        <dbReference type="Google" id="ProtNLM"/>
    </source>
</evidence>
<gene>
    <name evidence="2" type="ORF">S12H4_28415</name>
</gene>